<keyword evidence="3" id="KW-0808">Transferase</keyword>
<evidence type="ECO:0000256" key="1">
    <source>
        <dbReference type="SAM" id="Phobius"/>
    </source>
</evidence>
<feature type="transmembrane region" description="Helical" evidence="1">
    <location>
        <begin position="254"/>
        <end position="287"/>
    </location>
</feature>
<name>A0A2W4Y2S1_9CYAN</name>
<keyword evidence="1" id="KW-1133">Transmembrane helix</keyword>
<evidence type="ECO:0000313" key="3">
    <source>
        <dbReference type="EMBL" id="PZO41771.1"/>
    </source>
</evidence>
<accession>A0A2W4Y2S1</accession>
<dbReference type="PANTHER" id="PTHR43646:SF6">
    <property type="entry name" value="PRE-MYCOFACTOCIN GLYCOSYLTRANSFERASE"/>
    <property type="match status" value="1"/>
</dbReference>
<sequence>MSFSSGSGSQHSSISVIIPVHNGGESFRRCLDSLRQSSRQPDEVIVVADGDTDGSWEVAKAFGAKVFRYDAAGGPARARNRGAAMAQGDILFFVDADVTVSRDTVLSVEAAFKDDTLAALIGSYDDQPGATNFLSQYKNLFHHYTHQVSSEQASTFWGACGAIRAEAFEAVGGFDERYLKPCIEDIELGYRLRQAGYTIRLCKHIQVKHLKRWQPISLLRAEIFYRALPWTELILSQRQPMNDLNLDRTNRLSVVLSFIALGCLAGGWLNPWLWIVAAANMVGLLVINQRVYRFFWHKRGPLFALRVIPWHWFYFIYGGGAFAYGLATYRFRRLSAHAQ</sequence>
<dbReference type="AlphaFoldDB" id="A0A2W4Y2S1"/>
<proteinExistence type="predicted"/>
<dbReference type="InterPro" id="IPR029044">
    <property type="entry name" value="Nucleotide-diphossugar_trans"/>
</dbReference>
<dbReference type="GO" id="GO:0016740">
    <property type="term" value="F:transferase activity"/>
    <property type="evidence" value="ECO:0007669"/>
    <property type="project" value="UniProtKB-KW"/>
</dbReference>
<keyword evidence="1" id="KW-0812">Transmembrane</keyword>
<protein>
    <submittedName>
        <fullName evidence="3">Glycosyl transferase</fullName>
    </submittedName>
</protein>
<organism evidence="3 4">
    <name type="scientific">Shackletoniella antarctica</name>
    <dbReference type="NCBI Taxonomy" id="268115"/>
    <lineage>
        <taxon>Bacteria</taxon>
        <taxon>Bacillati</taxon>
        <taxon>Cyanobacteriota</taxon>
        <taxon>Cyanophyceae</taxon>
        <taxon>Oculatellales</taxon>
        <taxon>Oculatellaceae</taxon>
        <taxon>Shackletoniella</taxon>
    </lineage>
</organism>
<dbReference type="InterPro" id="IPR001173">
    <property type="entry name" value="Glyco_trans_2-like"/>
</dbReference>
<evidence type="ECO:0000313" key="4">
    <source>
        <dbReference type="Proteomes" id="UP000249081"/>
    </source>
</evidence>
<comment type="caution">
    <text evidence="3">The sequence shown here is derived from an EMBL/GenBank/DDBJ whole genome shotgun (WGS) entry which is preliminary data.</text>
</comment>
<dbReference type="PANTHER" id="PTHR43646">
    <property type="entry name" value="GLYCOSYLTRANSFERASE"/>
    <property type="match status" value="1"/>
</dbReference>
<dbReference type="SUPFAM" id="SSF53448">
    <property type="entry name" value="Nucleotide-diphospho-sugar transferases"/>
    <property type="match status" value="1"/>
</dbReference>
<dbReference type="EMBL" id="QBMN01000060">
    <property type="protein sequence ID" value="PZO41771.1"/>
    <property type="molecule type" value="Genomic_DNA"/>
</dbReference>
<feature type="domain" description="Glycosyltransferase 2-like" evidence="2">
    <location>
        <begin position="15"/>
        <end position="171"/>
    </location>
</feature>
<feature type="transmembrane region" description="Helical" evidence="1">
    <location>
        <begin position="307"/>
        <end position="327"/>
    </location>
</feature>
<gene>
    <name evidence="3" type="ORF">DCF17_10235</name>
</gene>
<dbReference type="Gene3D" id="3.90.550.10">
    <property type="entry name" value="Spore Coat Polysaccharide Biosynthesis Protein SpsA, Chain A"/>
    <property type="match status" value="1"/>
</dbReference>
<reference evidence="3 4" key="2">
    <citation type="submission" date="2018-06" db="EMBL/GenBank/DDBJ databases">
        <title>Metagenomic assembly of (sub)arctic Cyanobacteria and their associated microbiome from non-axenic cultures.</title>
        <authorList>
            <person name="Baurain D."/>
        </authorList>
    </citation>
    <scope>NUCLEOTIDE SEQUENCE [LARGE SCALE GENOMIC DNA]</scope>
    <source>
        <strain evidence="3">ULC041bin1</strain>
    </source>
</reference>
<evidence type="ECO:0000259" key="2">
    <source>
        <dbReference type="Pfam" id="PF00535"/>
    </source>
</evidence>
<keyword evidence="1" id="KW-0472">Membrane</keyword>
<dbReference type="Pfam" id="PF00535">
    <property type="entry name" value="Glycos_transf_2"/>
    <property type="match status" value="1"/>
</dbReference>
<dbReference type="Proteomes" id="UP000249081">
    <property type="component" value="Unassembled WGS sequence"/>
</dbReference>
<reference evidence="4" key="1">
    <citation type="submission" date="2018-04" db="EMBL/GenBank/DDBJ databases">
        <authorList>
            <person name="Cornet L."/>
        </authorList>
    </citation>
    <scope>NUCLEOTIDE SEQUENCE [LARGE SCALE GENOMIC DNA]</scope>
</reference>